<organism evidence="1">
    <name type="scientific">Hyalella azteca</name>
    <name type="common">Amphipod</name>
    <dbReference type="NCBI Taxonomy" id="294128"/>
    <lineage>
        <taxon>Eukaryota</taxon>
        <taxon>Metazoa</taxon>
        <taxon>Ecdysozoa</taxon>
        <taxon>Arthropoda</taxon>
        <taxon>Crustacea</taxon>
        <taxon>Multicrustacea</taxon>
        <taxon>Malacostraca</taxon>
        <taxon>Eumalacostraca</taxon>
        <taxon>Peracarida</taxon>
        <taxon>Amphipoda</taxon>
        <taxon>Senticaudata</taxon>
        <taxon>Talitrida</taxon>
        <taxon>Talitroidea</taxon>
        <taxon>Hyalellidae</taxon>
        <taxon>Hyalella</taxon>
    </lineage>
</organism>
<sequence length="132" mass="14343">MGPLEPAGYTMGPLELADYTMGPQELADYTLGPLEPADYTMGPLELLAEMLDTPAAEDFLSFVVPSPHTQFVIRSTITAYAVVGKFVRGCPGRKLQQLSSVGTGEWNRASESEKQVRQMGGESFTQIPHFAC</sequence>
<proteinExistence type="predicted"/>
<dbReference type="EMBL" id="JQDR03002791">
    <property type="protein sequence ID" value="KAA0202898.1"/>
    <property type="molecule type" value="Genomic_DNA"/>
</dbReference>
<gene>
    <name evidence="1" type="ORF">HAZT_HAZT002277</name>
</gene>
<dbReference type="OrthoDB" id="8964450at2759"/>
<protein>
    <submittedName>
        <fullName evidence="1">Uncharacterized protein</fullName>
    </submittedName>
</protein>
<dbReference type="AlphaFoldDB" id="A0A6A0HAU7"/>
<evidence type="ECO:0000313" key="1">
    <source>
        <dbReference type="EMBL" id="KAA0202898.1"/>
    </source>
</evidence>
<reference evidence="1" key="2">
    <citation type="journal article" date="2018" name="Environ. Sci. Technol.">
        <title>The Toxicogenome of Hyalella azteca: A Model for Sediment Ecotoxicology and Evolutionary Toxicology.</title>
        <authorList>
            <person name="Poynton H.C."/>
            <person name="Hasenbein S."/>
            <person name="Benoit J.B."/>
            <person name="Sepulveda M.S."/>
            <person name="Poelchau M.F."/>
            <person name="Hughes D.S.T."/>
            <person name="Murali S.C."/>
            <person name="Chen S."/>
            <person name="Glastad K.M."/>
            <person name="Goodisman M.A.D."/>
            <person name="Werren J.H."/>
            <person name="Vineis J.H."/>
            <person name="Bowen J.L."/>
            <person name="Friedrich M."/>
            <person name="Jones J."/>
            <person name="Robertson H.M."/>
            <person name="Feyereisen R."/>
            <person name="Mechler-Hickson A."/>
            <person name="Mathers N."/>
            <person name="Lee C.E."/>
            <person name="Colbourne J.K."/>
            <person name="Biales A."/>
            <person name="Johnston J.S."/>
            <person name="Wellborn G.A."/>
            <person name="Rosendale A.J."/>
            <person name="Cridge A.G."/>
            <person name="Munoz-Torres M.C."/>
            <person name="Bain P.A."/>
            <person name="Manny A.R."/>
            <person name="Major K.M."/>
            <person name="Lambert F.N."/>
            <person name="Vulpe C.D."/>
            <person name="Tuck P."/>
            <person name="Blalock B.J."/>
            <person name="Lin Y.Y."/>
            <person name="Smith M.E."/>
            <person name="Ochoa-Acuna H."/>
            <person name="Chen M.M."/>
            <person name="Childers C.P."/>
            <person name="Qu J."/>
            <person name="Dugan S."/>
            <person name="Lee S.L."/>
            <person name="Chao H."/>
            <person name="Dinh H."/>
            <person name="Han Y."/>
            <person name="Doddapaneni H."/>
            <person name="Worley K.C."/>
            <person name="Muzny D.M."/>
            <person name="Gibbs R.A."/>
            <person name="Richards S."/>
        </authorList>
    </citation>
    <scope>NUCLEOTIDE SEQUENCE</scope>
    <source>
        <strain evidence="1">HAZT.00-mixed</strain>
        <tissue evidence="1">Whole organism</tissue>
    </source>
</reference>
<reference evidence="1" key="3">
    <citation type="submission" date="2019-06" db="EMBL/GenBank/DDBJ databases">
        <authorList>
            <person name="Poynton C."/>
            <person name="Hasenbein S."/>
            <person name="Benoit J.B."/>
            <person name="Sepulveda M.S."/>
            <person name="Poelchau M.F."/>
            <person name="Murali S.C."/>
            <person name="Chen S."/>
            <person name="Glastad K.M."/>
            <person name="Werren J.H."/>
            <person name="Vineis J.H."/>
            <person name="Bowen J.L."/>
            <person name="Friedrich M."/>
            <person name="Jones J."/>
            <person name="Robertson H.M."/>
            <person name="Feyereisen R."/>
            <person name="Mechler-Hickson A."/>
            <person name="Mathers N."/>
            <person name="Lee C.E."/>
            <person name="Colbourne J.K."/>
            <person name="Biales A."/>
            <person name="Johnston J.S."/>
            <person name="Wellborn G.A."/>
            <person name="Rosendale A.J."/>
            <person name="Cridge A.G."/>
            <person name="Munoz-Torres M.C."/>
            <person name="Bain P.A."/>
            <person name="Manny A.R."/>
            <person name="Major K.M."/>
            <person name="Lambert F.N."/>
            <person name="Vulpe C.D."/>
            <person name="Tuck P."/>
            <person name="Blalock B.J."/>
            <person name="Lin Y.-Y."/>
            <person name="Smith M.E."/>
            <person name="Ochoa-Acuna H."/>
            <person name="Chen M.-J.M."/>
            <person name="Childers C.P."/>
            <person name="Qu J."/>
            <person name="Dugan S."/>
            <person name="Lee S.L."/>
            <person name="Chao H."/>
            <person name="Dinh H."/>
            <person name="Han Y."/>
            <person name="Doddapaneni H."/>
            <person name="Worley K.C."/>
            <person name="Muzny D.M."/>
            <person name="Gibbs R.A."/>
            <person name="Richards S."/>
        </authorList>
    </citation>
    <scope>NUCLEOTIDE SEQUENCE</scope>
    <source>
        <strain evidence="1">HAZT.00-mixed</strain>
        <tissue evidence="1">Whole organism</tissue>
    </source>
</reference>
<accession>A0A6A0HAU7</accession>
<comment type="caution">
    <text evidence="1">The sequence shown here is derived from an EMBL/GenBank/DDBJ whole genome shotgun (WGS) entry which is preliminary data.</text>
</comment>
<name>A0A6A0HAU7_HYAAZ</name>
<dbReference type="Proteomes" id="UP000711488">
    <property type="component" value="Unassembled WGS sequence"/>
</dbReference>
<reference evidence="1" key="1">
    <citation type="submission" date="2014-08" db="EMBL/GenBank/DDBJ databases">
        <authorList>
            <person name="Murali S."/>
            <person name="Richards S."/>
            <person name="Bandaranaike D."/>
            <person name="Bellair M."/>
            <person name="Blankenburg K."/>
            <person name="Chao H."/>
            <person name="Dinh H."/>
            <person name="Doddapaneni H."/>
            <person name="Dugan-Rocha S."/>
            <person name="Elkadiri S."/>
            <person name="Gnanaolivu R."/>
            <person name="Hughes D."/>
            <person name="Lee S."/>
            <person name="Li M."/>
            <person name="Ming W."/>
            <person name="Munidasa M."/>
            <person name="Muniz J."/>
            <person name="Nguyen L."/>
            <person name="Osuji N."/>
            <person name="Pu L.-L."/>
            <person name="Puazo M."/>
            <person name="Skinner E."/>
            <person name="Qu C."/>
            <person name="Quiroz J."/>
            <person name="Raj R."/>
            <person name="Weissenberger G."/>
            <person name="Xin Y."/>
            <person name="Zou X."/>
            <person name="Han Y."/>
            <person name="Worley K."/>
            <person name="Muzny D."/>
            <person name="Gibbs R."/>
        </authorList>
    </citation>
    <scope>NUCLEOTIDE SEQUENCE</scope>
    <source>
        <strain evidence="1">HAZT.00-mixed</strain>
        <tissue evidence="1">Whole organism</tissue>
    </source>
</reference>